<dbReference type="Proteomes" id="UP001281147">
    <property type="component" value="Unassembled WGS sequence"/>
</dbReference>
<comment type="caution">
    <text evidence="1">The sequence shown here is derived from an EMBL/GenBank/DDBJ whole genome shotgun (WGS) entry which is preliminary data.</text>
</comment>
<evidence type="ECO:0000313" key="2">
    <source>
        <dbReference type="Proteomes" id="UP001281147"/>
    </source>
</evidence>
<keyword evidence="2" id="KW-1185">Reference proteome</keyword>
<accession>A0ACC3MX53</accession>
<gene>
    <name evidence="1" type="ORF">LTR37_013650</name>
</gene>
<organism evidence="1 2">
    <name type="scientific">Vermiconidia calcicola</name>
    <dbReference type="NCBI Taxonomy" id="1690605"/>
    <lineage>
        <taxon>Eukaryota</taxon>
        <taxon>Fungi</taxon>
        <taxon>Dikarya</taxon>
        <taxon>Ascomycota</taxon>
        <taxon>Pezizomycotina</taxon>
        <taxon>Dothideomycetes</taxon>
        <taxon>Dothideomycetidae</taxon>
        <taxon>Mycosphaerellales</taxon>
        <taxon>Extremaceae</taxon>
        <taxon>Vermiconidia</taxon>
    </lineage>
</organism>
<name>A0ACC3MX53_9PEZI</name>
<dbReference type="EMBL" id="JAUTXU010000135">
    <property type="protein sequence ID" value="KAK3704818.1"/>
    <property type="molecule type" value="Genomic_DNA"/>
</dbReference>
<reference evidence="1" key="1">
    <citation type="submission" date="2023-07" db="EMBL/GenBank/DDBJ databases">
        <title>Black Yeasts Isolated from many extreme environments.</title>
        <authorList>
            <person name="Coleine C."/>
            <person name="Stajich J.E."/>
            <person name="Selbmann L."/>
        </authorList>
    </citation>
    <scope>NUCLEOTIDE SEQUENCE</scope>
    <source>
        <strain evidence="1">CCFEE 5714</strain>
    </source>
</reference>
<proteinExistence type="predicted"/>
<sequence length="498" mass="57489">MSFRNARAVESKNTGMATSAPTTGEMELTILPKARRILTIGRAKAGLIRSRLLNLPQELLDTIYEFALVEPALWYRRHKPGCALRDSMRGCEQPVWQSYPHPPAFPRPTALSMELYNQNKLKETECRTQHLCQRRTGMALLRTCKQSYLDGSEIFWKENMFCFDSTEEFIAVMEDVPIKARDSIHRLSLLDQGERWRSWRSDKGLEGRLWTDLSLMKNLTVLELSTHSLRFDADRLVHLKNIKSVRAVQLEYVCALHDLEMLGHYARVAREVELPKCLLAQHQPSKRRTFGDGCSDCEMELWETGRALDHFYCVVLQRRAPSVVTHALCAVERNLRRDGVPAYSGRETEDMVVKLPDGTTQEVGLFGLPVMDVRGRKRAWMRERRKGFPNAKKLPTQSMFVEHLKDDDADDERFGVVPASSQKPIREKDEATSRRQQSKTKEKDREDVLTEREQKKEATEKEEVKCHKRLAKRAQKSLAKAVDDLRLTKKAGRKRVNR</sequence>
<protein>
    <submittedName>
        <fullName evidence="1">Uncharacterized protein</fullName>
    </submittedName>
</protein>
<evidence type="ECO:0000313" key="1">
    <source>
        <dbReference type="EMBL" id="KAK3704818.1"/>
    </source>
</evidence>